<dbReference type="Pfam" id="PF00005">
    <property type="entry name" value="ABC_tran"/>
    <property type="match status" value="1"/>
</dbReference>
<evidence type="ECO:0000259" key="6">
    <source>
        <dbReference type="PROSITE" id="PS50893"/>
    </source>
</evidence>
<accession>A0A1I0MZQ0</accession>
<evidence type="ECO:0000313" key="7">
    <source>
        <dbReference type="EMBL" id="SEV94300.1"/>
    </source>
</evidence>
<gene>
    <name evidence="7" type="ORF">SAMN05444851_0463</name>
</gene>
<dbReference type="InterPro" id="IPR003439">
    <property type="entry name" value="ABC_transporter-like_ATP-bd"/>
</dbReference>
<name>A0A1I0MZQ0_9RHOB</name>
<dbReference type="FunFam" id="3.40.50.300:FF:000016">
    <property type="entry name" value="Oligopeptide ABC transporter ATP-binding component"/>
    <property type="match status" value="1"/>
</dbReference>
<dbReference type="PROSITE" id="PS50893">
    <property type="entry name" value="ABC_TRANSPORTER_2"/>
    <property type="match status" value="1"/>
</dbReference>
<dbReference type="GO" id="GO:0055085">
    <property type="term" value="P:transmembrane transport"/>
    <property type="evidence" value="ECO:0007669"/>
    <property type="project" value="UniProtKB-ARBA"/>
</dbReference>
<dbReference type="InterPro" id="IPR013563">
    <property type="entry name" value="Oligopep_ABC_C"/>
</dbReference>
<keyword evidence="5 7" id="KW-0067">ATP-binding</keyword>
<comment type="similarity">
    <text evidence="2">Belongs to the ABC transporter superfamily.</text>
</comment>
<dbReference type="GO" id="GO:0005524">
    <property type="term" value="F:ATP binding"/>
    <property type="evidence" value="ECO:0007669"/>
    <property type="project" value="UniProtKB-KW"/>
</dbReference>
<dbReference type="OrthoDB" id="9802264at2"/>
<dbReference type="PROSITE" id="PS00211">
    <property type="entry name" value="ABC_TRANSPORTER_1"/>
    <property type="match status" value="1"/>
</dbReference>
<comment type="subcellular location">
    <subcellularLocation>
        <location evidence="1">Cell inner membrane</location>
        <topology evidence="1">Peripheral membrane protein</topology>
    </subcellularLocation>
</comment>
<dbReference type="InterPro" id="IPR003593">
    <property type="entry name" value="AAA+_ATPase"/>
</dbReference>
<dbReference type="InterPro" id="IPR017871">
    <property type="entry name" value="ABC_transporter-like_CS"/>
</dbReference>
<evidence type="ECO:0000256" key="1">
    <source>
        <dbReference type="ARBA" id="ARBA00004417"/>
    </source>
</evidence>
<dbReference type="STRING" id="1173584.SAMN05444851_0463"/>
<dbReference type="Proteomes" id="UP000199650">
    <property type="component" value="Unassembled WGS sequence"/>
</dbReference>
<reference evidence="7 8" key="1">
    <citation type="submission" date="2016-10" db="EMBL/GenBank/DDBJ databases">
        <authorList>
            <person name="de Groot N.N."/>
        </authorList>
    </citation>
    <scope>NUCLEOTIDE SEQUENCE [LARGE SCALE GENOMIC DNA]</scope>
    <source>
        <strain evidence="7 8">DSM 29439</strain>
    </source>
</reference>
<proteinExistence type="inferred from homology"/>
<evidence type="ECO:0000256" key="5">
    <source>
        <dbReference type="ARBA" id="ARBA00022840"/>
    </source>
</evidence>
<feature type="domain" description="ABC transporter" evidence="6">
    <location>
        <begin position="32"/>
        <end position="272"/>
    </location>
</feature>
<dbReference type="GO" id="GO:0015833">
    <property type="term" value="P:peptide transport"/>
    <property type="evidence" value="ECO:0007669"/>
    <property type="project" value="InterPro"/>
</dbReference>
<dbReference type="PANTHER" id="PTHR43776:SF7">
    <property type="entry name" value="D,D-DIPEPTIDE TRANSPORT ATP-BINDING PROTEIN DDPF-RELATED"/>
    <property type="match status" value="1"/>
</dbReference>
<protein>
    <submittedName>
        <fullName evidence="7">Peptide/nickel transport system ATP-binding protein</fullName>
    </submittedName>
</protein>
<dbReference type="AlphaFoldDB" id="A0A1I0MZQ0"/>
<dbReference type="InterPro" id="IPR027417">
    <property type="entry name" value="P-loop_NTPase"/>
</dbReference>
<dbReference type="GO" id="GO:0005886">
    <property type="term" value="C:plasma membrane"/>
    <property type="evidence" value="ECO:0007669"/>
    <property type="project" value="UniProtKB-SubCell"/>
</dbReference>
<sequence>MKDMNVQTPLVEIKGLEKRFDLDQGFLETLKFRNGRITRETRAVHAVNNVTLDVNRGEALCVVGESGCGKSTVARLVAGLLTPTSGEIHYDGSRIDNRSRAEMQPLRKKIQMIFQNPYASLNPRMTIRQALEEPVKHHFPSFSAAEVRDKVTEVMMSVGVDPSWAKRYPHEFSGGQRQRIAIARALTVDPEFIIADEPISALDVSIQAQVLNLMLEAKESRGLTYLFITHDLSVVEHFGTRVAVLYLGAVCEVADTATLFSNPKHPYTRALLSAVPQLKDDRPNHIRLKGEIPTPINMPQGCPFQSRCAFANNRCISEKPKAIHQPDGSLVACHAVEENRLDEDVIGA</sequence>
<dbReference type="PANTHER" id="PTHR43776">
    <property type="entry name" value="TRANSPORT ATP-BINDING PROTEIN"/>
    <property type="match status" value="1"/>
</dbReference>
<organism evidence="7 8">
    <name type="scientific">Aliiroseovarius sediminilitoris</name>
    <dbReference type="NCBI Taxonomy" id="1173584"/>
    <lineage>
        <taxon>Bacteria</taxon>
        <taxon>Pseudomonadati</taxon>
        <taxon>Pseudomonadota</taxon>
        <taxon>Alphaproteobacteria</taxon>
        <taxon>Rhodobacterales</taxon>
        <taxon>Paracoccaceae</taxon>
        <taxon>Aliiroseovarius</taxon>
    </lineage>
</organism>
<evidence type="ECO:0000256" key="2">
    <source>
        <dbReference type="ARBA" id="ARBA00005417"/>
    </source>
</evidence>
<keyword evidence="4" id="KW-0547">Nucleotide-binding</keyword>
<dbReference type="Pfam" id="PF08352">
    <property type="entry name" value="oligo_HPY"/>
    <property type="match status" value="1"/>
</dbReference>
<dbReference type="EMBL" id="FOJB01000001">
    <property type="protein sequence ID" value="SEV94300.1"/>
    <property type="molecule type" value="Genomic_DNA"/>
</dbReference>
<dbReference type="InterPro" id="IPR050319">
    <property type="entry name" value="ABC_transp_ATP-bind"/>
</dbReference>
<evidence type="ECO:0000256" key="3">
    <source>
        <dbReference type="ARBA" id="ARBA00022448"/>
    </source>
</evidence>
<dbReference type="NCBIfam" id="TIGR01727">
    <property type="entry name" value="oligo_HPY"/>
    <property type="match status" value="1"/>
</dbReference>
<dbReference type="SMART" id="SM00382">
    <property type="entry name" value="AAA"/>
    <property type="match status" value="1"/>
</dbReference>
<dbReference type="GO" id="GO:0016887">
    <property type="term" value="F:ATP hydrolysis activity"/>
    <property type="evidence" value="ECO:0007669"/>
    <property type="project" value="InterPro"/>
</dbReference>
<dbReference type="CDD" id="cd03257">
    <property type="entry name" value="ABC_NikE_OppD_transporters"/>
    <property type="match status" value="1"/>
</dbReference>
<dbReference type="RefSeq" id="WP_091427946.1">
    <property type="nucleotide sequence ID" value="NZ_FOJB01000001.1"/>
</dbReference>
<evidence type="ECO:0000256" key="4">
    <source>
        <dbReference type="ARBA" id="ARBA00022741"/>
    </source>
</evidence>
<keyword evidence="8" id="KW-1185">Reference proteome</keyword>
<dbReference type="SUPFAM" id="SSF52540">
    <property type="entry name" value="P-loop containing nucleoside triphosphate hydrolases"/>
    <property type="match status" value="1"/>
</dbReference>
<keyword evidence="3" id="KW-0813">Transport</keyword>
<dbReference type="Gene3D" id="3.40.50.300">
    <property type="entry name" value="P-loop containing nucleotide triphosphate hydrolases"/>
    <property type="match status" value="1"/>
</dbReference>
<evidence type="ECO:0000313" key="8">
    <source>
        <dbReference type="Proteomes" id="UP000199650"/>
    </source>
</evidence>